<organism evidence="7 8">
    <name type="scientific">Simian immunodeficiency virus</name>
    <name type="common">SIV</name>
    <dbReference type="NCBI Taxonomy" id="11723"/>
    <lineage>
        <taxon>Viruses</taxon>
        <taxon>Riboviria</taxon>
        <taxon>Pararnavirae</taxon>
        <taxon>Artverviricota</taxon>
        <taxon>Revtraviricetes</taxon>
        <taxon>Ortervirales</taxon>
        <taxon>Retroviridae</taxon>
        <taxon>Orthoretrovirinae</taxon>
        <taxon>Lentivirus</taxon>
        <taxon>Lentivirus simimdef</taxon>
    </lineage>
</organism>
<name>I6LDG8_SIV</name>
<evidence type="ECO:0000256" key="1">
    <source>
        <dbReference type="ARBA" id="ARBA00004147"/>
    </source>
</evidence>
<evidence type="ECO:0000256" key="6">
    <source>
        <dbReference type="SAM" id="MobiDB-lite"/>
    </source>
</evidence>
<evidence type="ECO:0000256" key="2">
    <source>
        <dbReference type="ARBA" id="ARBA00004328"/>
    </source>
</evidence>
<proteinExistence type="predicted"/>
<reference evidence="7 8" key="1">
    <citation type="journal article" date="2006" name="Virology">
        <title>Molecular characterization of a novel simian immunodeficiency virus lineage (SIVtal) from northern talapoins (Miopithecus ogouensis).</title>
        <authorList>
            <person name="Liegeois F."/>
            <person name="Courgnaud V."/>
            <person name="Switzer W.M."/>
            <person name="Murphy H.W."/>
            <person name="Loul S."/>
            <person name="Aghokeng A."/>
            <person name="Pourrut X."/>
            <person name="Mpoudi-Ngole E."/>
            <person name="Delaporte E."/>
            <person name="Peeters M."/>
        </authorList>
    </citation>
    <scope>NUCLEOTIDE SEQUENCE [LARGE SCALE GENOMIC DNA]</scope>
    <source>
        <strain evidence="7 8">SIVtal-00CM266</strain>
    </source>
</reference>
<keyword evidence="3" id="KW-1048">Host nucleus</keyword>
<gene>
    <name evidence="7" type="primary">vpr</name>
</gene>
<protein>
    <submittedName>
        <fullName evidence="7">Vpr protein</fullName>
    </submittedName>
</protein>
<accession>I6LDG8</accession>
<comment type="subcellular location">
    <subcellularLocation>
        <location evidence="1">Host nucleus</location>
    </subcellularLocation>
    <subcellularLocation>
        <location evidence="2">Virion</location>
    </subcellularLocation>
</comment>
<organismHost>
    <name type="scientific">Cercopithecidae</name>
    <name type="common">Old World monkeys</name>
    <dbReference type="NCBI Taxonomy" id="9527"/>
</organismHost>
<dbReference type="InterPro" id="IPR000012">
    <property type="entry name" value="RetroV_VpR/X"/>
</dbReference>
<evidence type="ECO:0000313" key="8">
    <source>
        <dbReference type="Proteomes" id="UP000257714"/>
    </source>
</evidence>
<dbReference type="Gene3D" id="1.20.5.4730">
    <property type="match status" value="1"/>
</dbReference>
<evidence type="ECO:0000256" key="4">
    <source>
        <dbReference type="ARBA" id="ARBA00022581"/>
    </source>
</evidence>
<dbReference type="Pfam" id="PF00522">
    <property type="entry name" value="VPR"/>
    <property type="match status" value="1"/>
</dbReference>
<dbReference type="Proteomes" id="UP000257714">
    <property type="component" value="Segment"/>
</dbReference>
<evidence type="ECO:0000313" key="7">
    <source>
        <dbReference type="EMBL" id="AAW21261.1"/>
    </source>
</evidence>
<organismHost>
    <name type="scientific">Pan troglodytes</name>
    <name type="common">Chimpanzee</name>
    <dbReference type="NCBI Taxonomy" id="9598"/>
</organismHost>
<dbReference type="GO" id="GO:0042025">
    <property type="term" value="C:host cell nucleus"/>
    <property type="evidence" value="ECO:0007669"/>
    <property type="project" value="UniProtKB-SubCell"/>
</dbReference>
<keyword evidence="4" id="KW-0945">Host-virus interaction</keyword>
<evidence type="ECO:0000256" key="3">
    <source>
        <dbReference type="ARBA" id="ARBA00022562"/>
    </source>
</evidence>
<sequence>MERLPPSHPLPLTSRLIPTPRPQLERLMREVRDEMLIHFTRDEVIGVWNHCVELPADPDWTGEQAWAASVIDFARKGNQMLLLHFQQGCYHEQQRRTPHYPNIRPLSGRGERTMQ</sequence>
<keyword evidence="5" id="KW-0946">Virion</keyword>
<dbReference type="GO" id="GO:0044423">
    <property type="term" value="C:virion component"/>
    <property type="evidence" value="ECO:0007669"/>
    <property type="project" value="UniProtKB-KW"/>
</dbReference>
<feature type="region of interest" description="Disordered" evidence="6">
    <location>
        <begin position="93"/>
        <end position="115"/>
    </location>
</feature>
<evidence type="ECO:0000256" key="5">
    <source>
        <dbReference type="ARBA" id="ARBA00022844"/>
    </source>
</evidence>
<dbReference type="GO" id="GO:0019058">
    <property type="term" value="P:viral life cycle"/>
    <property type="evidence" value="ECO:0007669"/>
    <property type="project" value="InterPro"/>
</dbReference>
<dbReference type="EMBL" id="AY655744">
    <property type="protein sequence ID" value="AAW21261.1"/>
    <property type="molecule type" value="Genomic_DNA"/>
</dbReference>
<dbReference type="InterPro" id="IPR053711">
    <property type="entry name" value="Lentiviral_Vpx_assoc_factor"/>
</dbReference>